<evidence type="ECO:0000256" key="8">
    <source>
        <dbReference type="ARBA" id="ARBA00022801"/>
    </source>
</evidence>
<evidence type="ECO:0000256" key="4">
    <source>
        <dbReference type="ARBA" id="ARBA00022490"/>
    </source>
</evidence>
<keyword evidence="15" id="KW-1185">Reference proteome</keyword>
<reference evidence="13" key="1">
    <citation type="submission" date="2016-10" db="EMBL/GenBank/DDBJ databases">
        <authorList>
            <person name="de Groot N.N."/>
        </authorList>
    </citation>
    <scope>NUCLEOTIDE SEQUENCE [LARGE SCALE GENOMIC DNA]</scope>
    <source>
        <strain evidence="13">DSM 24204</strain>
    </source>
</reference>
<comment type="cofactor">
    <cofactor evidence="1">
        <name>Zn(2+)</name>
        <dbReference type="ChEBI" id="CHEBI:29105"/>
    </cofactor>
</comment>
<dbReference type="Proteomes" id="UP001224812">
    <property type="component" value="Unassembled WGS sequence"/>
</dbReference>
<dbReference type="STRING" id="97481.SAMN05444853_10310"/>
<dbReference type="NCBIfam" id="TIGR01892">
    <property type="entry name" value="AcOrn-deacetyl"/>
    <property type="match status" value="1"/>
</dbReference>
<keyword evidence="9" id="KW-0862">Zinc</keyword>
<name>A0A1H7UUD7_9PAST</name>
<dbReference type="PROSITE" id="PS00758">
    <property type="entry name" value="ARGE_DAPE_CPG2_1"/>
    <property type="match status" value="1"/>
</dbReference>
<comment type="subcellular location">
    <subcellularLocation>
        <location evidence="2">Cytoplasm</location>
    </subcellularLocation>
</comment>
<dbReference type="Pfam" id="PF07687">
    <property type="entry name" value="M20_dimer"/>
    <property type="match status" value="1"/>
</dbReference>
<dbReference type="PANTHER" id="PTHR43808">
    <property type="entry name" value="ACETYLORNITHINE DEACETYLASE"/>
    <property type="match status" value="1"/>
</dbReference>
<proteinExistence type="inferred from homology"/>
<dbReference type="InterPro" id="IPR011650">
    <property type="entry name" value="Peptidase_M20_dimer"/>
</dbReference>
<dbReference type="EMBL" id="JASAVS010000001">
    <property type="protein sequence ID" value="MDP8084324.1"/>
    <property type="molecule type" value="Genomic_DNA"/>
</dbReference>
<dbReference type="AlphaFoldDB" id="A0A1H7UUD7"/>
<protein>
    <submittedName>
        <fullName evidence="13">Acetylornithine deacetylase</fullName>
        <ecNumber evidence="12">3.5.1.16</ecNumber>
    </submittedName>
</protein>
<evidence type="ECO:0000256" key="1">
    <source>
        <dbReference type="ARBA" id="ARBA00001947"/>
    </source>
</evidence>
<evidence type="ECO:0000256" key="6">
    <source>
        <dbReference type="ARBA" id="ARBA00022605"/>
    </source>
</evidence>
<gene>
    <name evidence="12" type="primary">argE</name>
    <name evidence="12" type="ORF">QJT92_00050</name>
    <name evidence="13" type="ORF">SAMN05444853_10310</name>
</gene>
<evidence type="ECO:0000256" key="5">
    <source>
        <dbReference type="ARBA" id="ARBA00022571"/>
    </source>
</evidence>
<dbReference type="SUPFAM" id="SSF55031">
    <property type="entry name" value="Bacterial exopeptidase dimerisation domain"/>
    <property type="match status" value="1"/>
</dbReference>
<evidence type="ECO:0000256" key="2">
    <source>
        <dbReference type="ARBA" id="ARBA00004496"/>
    </source>
</evidence>
<evidence type="ECO:0000256" key="10">
    <source>
        <dbReference type="ARBA" id="ARBA00023285"/>
    </source>
</evidence>
<dbReference type="GO" id="GO:0006526">
    <property type="term" value="P:L-arginine biosynthetic process"/>
    <property type="evidence" value="ECO:0007669"/>
    <property type="project" value="UniProtKB-KW"/>
</dbReference>
<dbReference type="NCBIfam" id="NF003474">
    <property type="entry name" value="PRK05111.1"/>
    <property type="match status" value="1"/>
</dbReference>
<evidence type="ECO:0000256" key="7">
    <source>
        <dbReference type="ARBA" id="ARBA00022723"/>
    </source>
</evidence>
<feature type="domain" description="Peptidase M20 dimerisation" evidence="11">
    <location>
        <begin position="176"/>
        <end position="282"/>
    </location>
</feature>
<evidence type="ECO:0000256" key="9">
    <source>
        <dbReference type="ARBA" id="ARBA00022833"/>
    </source>
</evidence>
<dbReference type="EMBL" id="FOBN01000003">
    <property type="protein sequence ID" value="SEM00454.1"/>
    <property type="molecule type" value="Genomic_DNA"/>
</dbReference>
<evidence type="ECO:0000313" key="12">
    <source>
        <dbReference type="EMBL" id="MDP8084324.1"/>
    </source>
</evidence>
<dbReference type="HAMAP" id="MF_01108">
    <property type="entry name" value="ArgE"/>
    <property type="match status" value="1"/>
</dbReference>
<dbReference type="InterPro" id="IPR036264">
    <property type="entry name" value="Bact_exopeptidase_dim_dom"/>
</dbReference>
<keyword evidence="8 12" id="KW-0378">Hydrolase</keyword>
<dbReference type="SUPFAM" id="SSF53187">
    <property type="entry name" value="Zn-dependent exopeptidases"/>
    <property type="match status" value="1"/>
</dbReference>
<dbReference type="GO" id="GO:0008777">
    <property type="term" value="F:acetylornithine deacetylase activity"/>
    <property type="evidence" value="ECO:0007669"/>
    <property type="project" value="UniProtKB-EC"/>
</dbReference>
<keyword evidence="7" id="KW-0479">Metal-binding</keyword>
<evidence type="ECO:0000313" key="14">
    <source>
        <dbReference type="Proteomes" id="UP000198883"/>
    </source>
</evidence>
<dbReference type="Pfam" id="PF01546">
    <property type="entry name" value="Peptidase_M20"/>
    <property type="match status" value="1"/>
</dbReference>
<dbReference type="InterPro" id="IPR001261">
    <property type="entry name" value="ArgE/DapE_CS"/>
</dbReference>
<dbReference type="GO" id="GO:0046872">
    <property type="term" value="F:metal ion binding"/>
    <property type="evidence" value="ECO:0007669"/>
    <property type="project" value="UniProtKB-KW"/>
</dbReference>
<dbReference type="PANTHER" id="PTHR43808:SF1">
    <property type="entry name" value="ACETYLORNITHINE DEACETYLASE"/>
    <property type="match status" value="1"/>
</dbReference>
<dbReference type="CDD" id="cd03894">
    <property type="entry name" value="M20_ArgE"/>
    <property type="match status" value="1"/>
</dbReference>
<dbReference type="EC" id="3.5.1.16" evidence="12"/>
<evidence type="ECO:0000256" key="3">
    <source>
        <dbReference type="ARBA" id="ARBA00005691"/>
    </source>
</evidence>
<dbReference type="Proteomes" id="UP000198883">
    <property type="component" value="Unassembled WGS sequence"/>
</dbReference>
<dbReference type="Gene3D" id="3.40.630.10">
    <property type="entry name" value="Zn peptidases"/>
    <property type="match status" value="1"/>
</dbReference>
<dbReference type="GO" id="GO:0005737">
    <property type="term" value="C:cytoplasm"/>
    <property type="evidence" value="ECO:0007669"/>
    <property type="project" value="UniProtKB-SubCell"/>
</dbReference>
<reference evidence="14" key="2">
    <citation type="submission" date="2016-10" db="EMBL/GenBank/DDBJ databases">
        <authorList>
            <person name="Varghese N."/>
            <person name="Submissions S."/>
        </authorList>
    </citation>
    <scope>NUCLEOTIDE SEQUENCE [LARGE SCALE GENOMIC DNA]</scope>
    <source>
        <strain evidence="14">DSM 24204</strain>
    </source>
</reference>
<evidence type="ECO:0000313" key="13">
    <source>
        <dbReference type="EMBL" id="SEM00454.1"/>
    </source>
</evidence>
<sequence length="381" mass="42730">MSGKNDFLYRYQQLIKIPTVSSLEESNDISNKPLIDLLANWLSDLGFKIEITPLAESRNKYNLLATYGEGEGGLLLSGHTDTVPFDDNKWHFDPFELTESNGRLYSLGAVDMKGFFAFVIEALSQIELKQLTKPIRILATADEETTMLGARHFAQHSHIRPDCAIIGEPTSLRPIYAHKGHLAQAIRITGKTGHSSDPDKGVNAIEIMAVATSHLVEMRNKLRLKYHNPLFKIPYPTMNFGSIYGGDAVNRICACCELQLDIRPLPHLPLADLDELLRESLSPLIERWGDCVEIRHLHPPIPGYECEHSSQVVTVLETLLDQKCEAVNYCTEAPFIQTLCPTIVLGAGSIEQAHQPNEYLDMKFIKPTHKLLTDLIHYFCG</sequence>
<keyword evidence="10" id="KW-0170">Cobalt</keyword>
<dbReference type="RefSeq" id="WP_090920136.1">
    <property type="nucleotide sequence ID" value="NZ_CP016180.1"/>
</dbReference>
<organism evidence="13 14">
    <name type="scientific">Phocoenobacter skyensis</name>
    <dbReference type="NCBI Taxonomy" id="97481"/>
    <lineage>
        <taxon>Bacteria</taxon>
        <taxon>Pseudomonadati</taxon>
        <taxon>Pseudomonadota</taxon>
        <taxon>Gammaproteobacteria</taxon>
        <taxon>Pasteurellales</taxon>
        <taxon>Pasteurellaceae</taxon>
        <taxon>Phocoenobacter</taxon>
    </lineage>
</organism>
<dbReference type="InterPro" id="IPR002933">
    <property type="entry name" value="Peptidase_M20"/>
</dbReference>
<reference evidence="12 15" key="3">
    <citation type="journal article" date="2023" name="Front. Microbiol.">
        <title>Phylogeography and host specificity of Pasteurellaceae pathogenic to sea-farmed fish in the north-east Atlantic.</title>
        <authorList>
            <person name="Gulla S."/>
            <person name="Colquhoun D.J."/>
            <person name="Olsen A.B."/>
            <person name="Spilsberg B."/>
            <person name="Lagesen K."/>
            <person name="Aakesson C.P."/>
            <person name="Strom S."/>
            <person name="Manji F."/>
            <person name="Birkbeck T.H."/>
            <person name="Nilsen H.K."/>
        </authorList>
    </citation>
    <scope>NUCLEOTIDE SEQUENCE [LARGE SCALE GENOMIC DNA]</scope>
    <source>
        <strain evidence="12 15">VIO11850</strain>
    </source>
</reference>
<dbReference type="FunFam" id="3.30.70.360:FF:000003">
    <property type="entry name" value="Acetylornithine deacetylase"/>
    <property type="match status" value="1"/>
</dbReference>
<dbReference type="GeneID" id="83545093"/>
<dbReference type="PROSITE" id="PS00759">
    <property type="entry name" value="ARGE_DAPE_CPG2_2"/>
    <property type="match status" value="1"/>
</dbReference>
<comment type="similarity">
    <text evidence="3">Belongs to the peptidase M20A family. ArgE subfamily.</text>
</comment>
<dbReference type="InterPro" id="IPR050072">
    <property type="entry name" value="Peptidase_M20A"/>
</dbReference>
<keyword evidence="4" id="KW-0963">Cytoplasm</keyword>
<dbReference type="Gene3D" id="3.30.70.360">
    <property type="match status" value="1"/>
</dbReference>
<evidence type="ECO:0000313" key="15">
    <source>
        <dbReference type="Proteomes" id="UP001224812"/>
    </source>
</evidence>
<keyword evidence="5" id="KW-0055">Arginine biosynthesis</keyword>
<evidence type="ECO:0000259" key="11">
    <source>
        <dbReference type="Pfam" id="PF07687"/>
    </source>
</evidence>
<accession>A0A1H7UUD7</accession>
<keyword evidence="6" id="KW-0028">Amino-acid biosynthesis</keyword>
<dbReference type="OrthoDB" id="3665926at2"/>
<dbReference type="InterPro" id="IPR010169">
    <property type="entry name" value="AcOrn-deacetyl"/>
</dbReference>